<keyword evidence="1" id="KW-0812">Transmembrane</keyword>
<dbReference type="RefSeq" id="WP_015284105.1">
    <property type="nucleotide sequence ID" value="NC_019943.1"/>
</dbReference>
<keyword evidence="3" id="KW-1185">Reference proteome</keyword>
<dbReference type="HOGENOM" id="CLU_1965588_0_0_2"/>
<dbReference type="AlphaFoldDB" id="L0HBG4"/>
<dbReference type="OrthoDB" id="60662at2157"/>
<feature type="transmembrane region" description="Helical" evidence="1">
    <location>
        <begin position="12"/>
        <end position="31"/>
    </location>
</feature>
<accession>L0HBG4</accession>
<sequence precursor="true">MSFPLTSIWRCRLVGAFLTWLVPFVCAIPFYGPSGLLIDPQLFKSIMIVVGSITAAILIVWCFRPVESNFTHEAIVTGIVWLLANWVLDLIVLVGLLGMALPDYAGQIGLRYLVIPAMVIAAGVVADEASAGKVPQ</sequence>
<reference evidence="2 3" key="2">
    <citation type="journal article" date="2014" name="Genome Announc.">
        <title>Complete Genome Sequence of Methanoregula formicica SMSPT, a Mesophilic Hydrogenotrophic Methanogen Isolated from a Methanogenic Upflow Anaerobic Sludge Blanket Reactor.</title>
        <authorList>
            <person name="Yamamoto K."/>
            <person name="Tamaki H."/>
            <person name="Cadillo-Quiroz H."/>
            <person name="Imachi H."/>
            <person name="Kyrpides N."/>
            <person name="Woyke T."/>
            <person name="Goodwin L."/>
            <person name="Zinder S.H."/>
            <person name="Kamagata Y."/>
            <person name="Liu W.T."/>
        </authorList>
    </citation>
    <scope>NUCLEOTIDE SEQUENCE [LARGE SCALE GENOMIC DNA]</scope>
    <source>
        <strain evidence="3">DSM 22288 / NBRC 105244 / SMSP</strain>
    </source>
</reference>
<organism evidence="2 3">
    <name type="scientific">Methanoregula formicica (strain DSM 22288 / NBRC 105244 / SMSP)</name>
    <dbReference type="NCBI Taxonomy" id="593750"/>
    <lineage>
        <taxon>Archaea</taxon>
        <taxon>Methanobacteriati</taxon>
        <taxon>Methanobacteriota</taxon>
        <taxon>Stenosarchaea group</taxon>
        <taxon>Methanomicrobia</taxon>
        <taxon>Methanomicrobiales</taxon>
        <taxon>Methanoregulaceae</taxon>
        <taxon>Methanoregula</taxon>
    </lineage>
</organism>
<dbReference type="EMBL" id="CP003167">
    <property type="protein sequence ID" value="AGB01141.1"/>
    <property type="molecule type" value="Genomic_DNA"/>
</dbReference>
<keyword evidence="1" id="KW-1133">Transmembrane helix</keyword>
<protein>
    <submittedName>
        <fullName evidence="2">Uncharacterized protein</fullName>
    </submittedName>
</protein>
<dbReference type="GeneID" id="14308728"/>
<reference evidence="3" key="1">
    <citation type="submission" date="2011-12" db="EMBL/GenBank/DDBJ databases">
        <title>Complete sequence of Methanoregula formicicum SMSP.</title>
        <authorList>
            <person name="Lucas S."/>
            <person name="Han J."/>
            <person name="Lapidus A."/>
            <person name="Cheng J.-F."/>
            <person name="Goodwin L."/>
            <person name="Pitluck S."/>
            <person name="Peters L."/>
            <person name="Ovchinnikova G."/>
            <person name="Teshima H."/>
            <person name="Detter J.C."/>
            <person name="Han C."/>
            <person name="Tapia R."/>
            <person name="Land M."/>
            <person name="Hauser L."/>
            <person name="Kyrpides N."/>
            <person name="Ivanova N."/>
            <person name="Pagani I."/>
            <person name="Imachi H."/>
            <person name="Tamaki H."/>
            <person name="Sekiguchi Y."/>
            <person name="Kamagata Y."/>
            <person name="Cadillo-Quiroz H."/>
            <person name="Zinder S."/>
            <person name="Liu W.-T."/>
            <person name="Woyke T."/>
        </authorList>
    </citation>
    <scope>NUCLEOTIDE SEQUENCE [LARGE SCALE GENOMIC DNA]</scope>
    <source>
        <strain evidence="3">DSM 22288 / NBRC 105244 / SMSP</strain>
    </source>
</reference>
<dbReference type="eggNOG" id="arCOG04982">
    <property type="taxonomic scope" value="Archaea"/>
</dbReference>
<feature type="transmembrane region" description="Helical" evidence="1">
    <location>
        <begin position="43"/>
        <end position="63"/>
    </location>
</feature>
<dbReference type="Proteomes" id="UP000010824">
    <property type="component" value="Chromosome"/>
</dbReference>
<proteinExistence type="predicted"/>
<dbReference type="InParanoid" id="L0HBG4"/>
<evidence type="ECO:0000313" key="2">
    <source>
        <dbReference type="EMBL" id="AGB01141.1"/>
    </source>
</evidence>
<feature type="transmembrane region" description="Helical" evidence="1">
    <location>
        <begin position="108"/>
        <end position="126"/>
    </location>
</feature>
<keyword evidence="1" id="KW-0472">Membrane</keyword>
<feature type="transmembrane region" description="Helical" evidence="1">
    <location>
        <begin position="75"/>
        <end position="102"/>
    </location>
</feature>
<dbReference type="KEGG" id="mfo:Metfor_0055"/>
<name>L0HBG4_METFS</name>
<evidence type="ECO:0000256" key="1">
    <source>
        <dbReference type="SAM" id="Phobius"/>
    </source>
</evidence>
<evidence type="ECO:0000313" key="3">
    <source>
        <dbReference type="Proteomes" id="UP000010824"/>
    </source>
</evidence>
<gene>
    <name evidence="2" type="ordered locus">Metfor_0055</name>
</gene>